<proteinExistence type="predicted"/>
<dbReference type="EMBL" id="KL367504">
    <property type="protein sequence ID" value="KFD68465.1"/>
    <property type="molecule type" value="Genomic_DNA"/>
</dbReference>
<evidence type="ECO:0000313" key="1">
    <source>
        <dbReference type="EMBL" id="KFD48940.1"/>
    </source>
</evidence>
<keyword evidence="3" id="KW-1185">Reference proteome</keyword>
<name>A0A085LVE4_9BILA</name>
<dbReference type="Proteomes" id="UP000030764">
    <property type="component" value="Unassembled WGS sequence"/>
</dbReference>
<accession>A0A085LVE4</accession>
<evidence type="ECO:0000313" key="2">
    <source>
        <dbReference type="EMBL" id="KFD68465.1"/>
    </source>
</evidence>
<reference evidence="1 3" key="1">
    <citation type="journal article" date="2014" name="Nat. Genet.">
        <title>Genome and transcriptome of the porcine whipworm Trichuris suis.</title>
        <authorList>
            <person name="Jex A.R."/>
            <person name="Nejsum P."/>
            <person name="Schwarz E.M."/>
            <person name="Hu L."/>
            <person name="Young N.D."/>
            <person name="Hall R.S."/>
            <person name="Korhonen P.K."/>
            <person name="Liao S."/>
            <person name="Thamsborg S."/>
            <person name="Xia J."/>
            <person name="Xu P."/>
            <person name="Wang S."/>
            <person name="Scheerlinck J.P."/>
            <person name="Hofmann A."/>
            <person name="Sternberg P.W."/>
            <person name="Wang J."/>
            <person name="Gasser R.B."/>
        </authorList>
    </citation>
    <scope>NUCLEOTIDE SEQUENCE [LARGE SCALE GENOMIC DNA]</scope>
    <source>
        <strain evidence="2">DCEP-RM93F</strain>
        <strain evidence="1">DCEP-RM93M</strain>
    </source>
</reference>
<sequence length="70" mass="7613">MSTTESVVFDIILEVTYSSETCFGNCTVNLKLRGKMAKRSKALRSGRSPFSVVVGSNPTLANDSVLSRRV</sequence>
<protein>
    <submittedName>
        <fullName evidence="1">Uncharacterized protein</fullName>
    </submittedName>
</protein>
<dbReference type="AlphaFoldDB" id="A0A085LVE4"/>
<gene>
    <name evidence="1" type="ORF">M513_10181</name>
    <name evidence="2" type="ORF">M514_10181</name>
</gene>
<dbReference type="EMBL" id="KL363281">
    <property type="protein sequence ID" value="KFD48940.1"/>
    <property type="molecule type" value="Genomic_DNA"/>
</dbReference>
<dbReference type="Proteomes" id="UP000030758">
    <property type="component" value="Unassembled WGS sequence"/>
</dbReference>
<organism evidence="1 3">
    <name type="scientific">Trichuris suis</name>
    <name type="common">pig whipworm</name>
    <dbReference type="NCBI Taxonomy" id="68888"/>
    <lineage>
        <taxon>Eukaryota</taxon>
        <taxon>Metazoa</taxon>
        <taxon>Ecdysozoa</taxon>
        <taxon>Nematoda</taxon>
        <taxon>Enoplea</taxon>
        <taxon>Dorylaimia</taxon>
        <taxon>Trichinellida</taxon>
        <taxon>Trichuridae</taxon>
        <taxon>Trichuris</taxon>
    </lineage>
</organism>
<evidence type="ECO:0000313" key="3">
    <source>
        <dbReference type="Proteomes" id="UP000030764"/>
    </source>
</evidence>